<keyword evidence="11 16" id="KW-0472">Membrane</keyword>
<evidence type="ECO:0000256" key="16">
    <source>
        <dbReference type="SAM" id="Phobius"/>
    </source>
</evidence>
<comment type="similarity">
    <text evidence="14">Belongs to the polygalacturonase-inhibiting protein family.</text>
</comment>
<comment type="similarity">
    <text evidence="3">Belongs to the RLP family.</text>
</comment>
<feature type="region of interest" description="Disordered" evidence="15">
    <location>
        <begin position="697"/>
        <end position="750"/>
    </location>
</feature>
<protein>
    <submittedName>
        <fullName evidence="19">LRR receptor-like serine/threonine-protein kinase GSO1</fullName>
    </submittedName>
</protein>
<evidence type="ECO:0000256" key="15">
    <source>
        <dbReference type="SAM" id="MobiDB-lite"/>
    </source>
</evidence>
<dbReference type="GO" id="GO:0099402">
    <property type="term" value="P:plant organ development"/>
    <property type="evidence" value="ECO:0007669"/>
    <property type="project" value="UniProtKB-ARBA"/>
</dbReference>
<evidence type="ECO:0000256" key="4">
    <source>
        <dbReference type="ARBA" id="ARBA00022475"/>
    </source>
</evidence>
<keyword evidence="12" id="KW-0675">Receptor</keyword>
<evidence type="ECO:0000256" key="14">
    <source>
        <dbReference type="ARBA" id="ARBA00038043"/>
    </source>
</evidence>
<evidence type="ECO:0000256" key="12">
    <source>
        <dbReference type="ARBA" id="ARBA00023170"/>
    </source>
</evidence>
<accession>A0A6J1ELZ5</accession>
<dbReference type="PANTHER" id="PTHR48063">
    <property type="entry name" value="LRR RECEPTOR-LIKE KINASE"/>
    <property type="match status" value="1"/>
</dbReference>
<dbReference type="SMART" id="SM00365">
    <property type="entry name" value="LRR_SD22"/>
    <property type="match status" value="5"/>
</dbReference>
<proteinExistence type="inferred from homology"/>
<keyword evidence="7 16" id="KW-0812">Transmembrane</keyword>
<evidence type="ECO:0000256" key="11">
    <source>
        <dbReference type="ARBA" id="ARBA00023136"/>
    </source>
</evidence>
<keyword evidence="10 16" id="KW-1133">Transmembrane helix</keyword>
<dbReference type="InterPro" id="IPR013210">
    <property type="entry name" value="LRR_N_plant-typ"/>
</dbReference>
<reference evidence="19" key="1">
    <citation type="submission" date="2025-08" db="UniProtKB">
        <authorList>
            <consortium name="RefSeq"/>
        </authorList>
    </citation>
    <scope>IDENTIFICATION</scope>
    <source>
        <tissue evidence="19">Young leaves</tissue>
    </source>
</reference>
<evidence type="ECO:0000256" key="9">
    <source>
        <dbReference type="ARBA" id="ARBA00022737"/>
    </source>
</evidence>
<keyword evidence="9" id="KW-0677">Repeat</keyword>
<dbReference type="Proteomes" id="UP000504609">
    <property type="component" value="Unplaced"/>
</dbReference>
<evidence type="ECO:0000313" key="19">
    <source>
        <dbReference type="RefSeq" id="XP_022928829.1"/>
    </source>
</evidence>
<dbReference type="SUPFAM" id="SSF52058">
    <property type="entry name" value="L domain-like"/>
    <property type="match status" value="2"/>
</dbReference>
<dbReference type="PROSITE" id="PS51450">
    <property type="entry name" value="LRR"/>
    <property type="match status" value="1"/>
</dbReference>
<dbReference type="Pfam" id="PF13855">
    <property type="entry name" value="LRR_8"/>
    <property type="match status" value="3"/>
</dbReference>
<keyword evidence="13" id="KW-0325">Glycoprotein</keyword>
<evidence type="ECO:0000256" key="5">
    <source>
        <dbReference type="ARBA" id="ARBA00022512"/>
    </source>
</evidence>
<evidence type="ECO:0000256" key="8">
    <source>
        <dbReference type="ARBA" id="ARBA00022729"/>
    </source>
</evidence>
<evidence type="ECO:0000259" key="17">
    <source>
        <dbReference type="Pfam" id="PF08263"/>
    </source>
</evidence>
<dbReference type="FunFam" id="3.80.10.10:FF:000111">
    <property type="entry name" value="LRR receptor-like serine/threonine-protein kinase ERECTA"/>
    <property type="match status" value="1"/>
</dbReference>
<dbReference type="InterPro" id="IPR046956">
    <property type="entry name" value="RLP23-like"/>
</dbReference>
<dbReference type="Pfam" id="PF00560">
    <property type="entry name" value="LRR_1"/>
    <property type="match status" value="3"/>
</dbReference>
<dbReference type="InterPro" id="IPR032675">
    <property type="entry name" value="LRR_dom_sf"/>
</dbReference>
<keyword evidence="8" id="KW-0732">Signal</keyword>
<evidence type="ECO:0000256" key="10">
    <source>
        <dbReference type="ARBA" id="ARBA00022989"/>
    </source>
</evidence>
<dbReference type="Pfam" id="PF08263">
    <property type="entry name" value="LRRNT_2"/>
    <property type="match status" value="1"/>
</dbReference>
<keyword evidence="5" id="KW-0964">Secreted</keyword>
<evidence type="ECO:0000256" key="7">
    <source>
        <dbReference type="ARBA" id="ARBA00022692"/>
    </source>
</evidence>
<keyword evidence="18" id="KW-1185">Reference proteome</keyword>
<dbReference type="RefSeq" id="XP_022928829.1">
    <property type="nucleotide sequence ID" value="XM_023073061.1"/>
</dbReference>
<keyword evidence="4" id="KW-1003">Cell membrane</keyword>
<keyword evidence="6" id="KW-0433">Leucine-rich repeat</keyword>
<dbReference type="AlphaFoldDB" id="A0A6J1ELZ5"/>
<dbReference type="KEGG" id="cmos:111435625"/>
<dbReference type="GO" id="GO:0009653">
    <property type="term" value="P:anatomical structure morphogenesis"/>
    <property type="evidence" value="ECO:0007669"/>
    <property type="project" value="UniProtKB-ARBA"/>
</dbReference>
<keyword evidence="5" id="KW-0134">Cell wall</keyword>
<evidence type="ECO:0000256" key="1">
    <source>
        <dbReference type="ARBA" id="ARBA00004191"/>
    </source>
</evidence>
<dbReference type="PANTHER" id="PTHR48063:SF112">
    <property type="entry name" value="RECEPTOR LIKE PROTEIN 30-LIKE"/>
    <property type="match status" value="1"/>
</dbReference>
<dbReference type="InterPro" id="IPR001611">
    <property type="entry name" value="Leu-rich_rpt"/>
</dbReference>
<evidence type="ECO:0000256" key="6">
    <source>
        <dbReference type="ARBA" id="ARBA00022614"/>
    </source>
</evidence>
<dbReference type="PRINTS" id="PR00019">
    <property type="entry name" value="LEURICHRPT"/>
</dbReference>
<sequence>MALLLLSLSRVSAITCIEKERNALLELKKSFNDPSHRLATWNGINCCTWNGVGCNQTCGYVTKIDLRSKQVNSNKVLFSISIHSSWFEFENLNYLDLSWNHFNYSRIPNWLGQLKNLKYLDLENSYVYGPIPAMLGNLSTLEYLDLSNNALTGETPVSLGRLLNLRELDLGGNRLEEVPPFQLKFLDASSCTRCFGSELPRWLQTQKALVNLQLSNMSISSTFPTWLTCRNLTTLDLSHNQIVGPIPTSIDNQMPNLEDLFLSTNLINDSLPLSLCKLKNLAYVDLSNNGLSGMVRGCLLTSKLRLLDLSLNQFSETFPHSHGNDLSNVEQLNLRSNKFEGSMPIVLKNSKILEFIDLEGNKFSGNIPIWVGDNLGSLQFLRLRDNLFNGTIPSNLCNLKNLQILDLAHNQLEGSIPSNFSNFNVMMGKGRNEVSVVCRNVFPQLCDGKKKVIQSIKLSNFNYSLSQLMLMVNIDLLKNYLVGTIPREITMLKGLIGLNLSHNNLVGTIPTEIGGLGSLESLDLSFNQFSGTIPRSLSKLNSLGVLRLSHNNFSGDIPREGHLSTFNEASSFDGNPYLCGNPLHVKCVNEDAFEPPYGTENQDEEDDKWEKRLLYIMIIFGYAVGFWGVVGVLILKKSWRYTYFKFTDEIIHTEVVQESYDRRTFNRGYQNFGGSSQYMNDFYPRFEHLQMNPTYIRHEEDDNKVDKKDDNKVDKKDDKNVSKGLSRELMSKLPSHEHKGSSSKWFGKSSQKHKYCLVLAS</sequence>
<evidence type="ECO:0000256" key="3">
    <source>
        <dbReference type="ARBA" id="ARBA00009592"/>
    </source>
</evidence>
<dbReference type="GeneID" id="111435625"/>
<dbReference type="GO" id="GO:0005886">
    <property type="term" value="C:plasma membrane"/>
    <property type="evidence" value="ECO:0007669"/>
    <property type="project" value="UniProtKB-SubCell"/>
</dbReference>
<feature type="domain" description="Leucine-rich repeat-containing N-terminal plant-type" evidence="17">
    <location>
        <begin position="19"/>
        <end position="55"/>
    </location>
</feature>
<dbReference type="SMART" id="SM00369">
    <property type="entry name" value="LRR_TYP"/>
    <property type="match status" value="10"/>
</dbReference>
<name>A0A6J1ELZ5_CUCMO</name>
<evidence type="ECO:0000256" key="13">
    <source>
        <dbReference type="ARBA" id="ARBA00023180"/>
    </source>
</evidence>
<dbReference type="Gene3D" id="3.80.10.10">
    <property type="entry name" value="Ribonuclease Inhibitor"/>
    <property type="match status" value="3"/>
</dbReference>
<dbReference type="FunFam" id="3.80.10.10:FF:000400">
    <property type="entry name" value="Nuclear pore complex protein NUP107"/>
    <property type="match status" value="1"/>
</dbReference>
<evidence type="ECO:0000256" key="2">
    <source>
        <dbReference type="ARBA" id="ARBA00004251"/>
    </source>
</evidence>
<dbReference type="InterPro" id="IPR003591">
    <property type="entry name" value="Leu-rich_rpt_typical-subtyp"/>
</dbReference>
<evidence type="ECO:0000313" key="18">
    <source>
        <dbReference type="Proteomes" id="UP000504609"/>
    </source>
</evidence>
<feature type="transmembrane region" description="Helical" evidence="16">
    <location>
        <begin position="613"/>
        <end position="635"/>
    </location>
</feature>
<feature type="compositionally biased region" description="Basic and acidic residues" evidence="15">
    <location>
        <begin position="697"/>
        <end position="740"/>
    </location>
</feature>
<organism evidence="18 19">
    <name type="scientific">Cucurbita moschata</name>
    <name type="common">Winter crookneck squash</name>
    <name type="synonym">Cucurbita pepo var. moschata</name>
    <dbReference type="NCBI Taxonomy" id="3662"/>
    <lineage>
        <taxon>Eukaryota</taxon>
        <taxon>Viridiplantae</taxon>
        <taxon>Streptophyta</taxon>
        <taxon>Embryophyta</taxon>
        <taxon>Tracheophyta</taxon>
        <taxon>Spermatophyta</taxon>
        <taxon>Magnoliopsida</taxon>
        <taxon>eudicotyledons</taxon>
        <taxon>Gunneridae</taxon>
        <taxon>Pentapetalae</taxon>
        <taxon>rosids</taxon>
        <taxon>fabids</taxon>
        <taxon>Cucurbitales</taxon>
        <taxon>Cucurbitaceae</taxon>
        <taxon>Cucurbiteae</taxon>
        <taxon>Cucurbita</taxon>
    </lineage>
</organism>
<dbReference type="FunFam" id="3.80.10.10:FF:000095">
    <property type="entry name" value="LRR receptor-like serine/threonine-protein kinase GSO1"/>
    <property type="match status" value="1"/>
</dbReference>
<comment type="subcellular location">
    <subcellularLocation>
        <location evidence="2">Cell membrane</location>
        <topology evidence="2">Single-pass type I membrane protein</topology>
    </subcellularLocation>
    <subcellularLocation>
        <location evidence="1">Secreted</location>
        <location evidence="1">Cell wall</location>
    </subcellularLocation>
</comment>
<gene>
    <name evidence="19" type="primary">LOC111435625</name>
</gene>